<sequence length="397" mass="42349">MMKGETTRWGTSPGRMGREACAVGRKKREWPLFFLCLSAALYGLALIFSATRYEETLHGLVGKQAVALGGGVVLCLLLSVLDVRKLLEKLWWLLPVVNVGLLLLLVPLGNDDGTGNKSWISLPGGGFNLQPAEVVKISFLLLLALQLRKLGEKGLNRPKAVFLLLLHVLALCALLYGVSGDIGMVAVYLAVYLVMLWSAGVHPLWLLGEVAAGVGAVVLLWPRLPEYVRMRFLVVFDHGLDPLGKGFQQERSLLAIGSGQVTGQGYLQGTQTQSPSPSALPARHTDFIFSVAGEELGLVGCLLILALLGAILFRCVWLAHRSRDPLFAAVAMGVAGVFGAQTILNIGMCLYVAPVVGVTLPFFSYGGSSLLTAFGGVGIVMSMKQEKLGGSGNWPGA</sequence>
<feature type="transmembrane region" description="Helical" evidence="6">
    <location>
        <begin position="159"/>
        <end position="176"/>
    </location>
</feature>
<keyword evidence="5 6" id="KW-0472">Membrane</keyword>
<dbReference type="OrthoDB" id="9812661at2"/>
<evidence type="ECO:0000313" key="8">
    <source>
        <dbReference type="Proteomes" id="UP000260649"/>
    </source>
</evidence>
<gene>
    <name evidence="7" type="ORF">DV520_08650</name>
</gene>
<evidence type="ECO:0000256" key="6">
    <source>
        <dbReference type="SAM" id="Phobius"/>
    </source>
</evidence>
<dbReference type="GO" id="GO:0032153">
    <property type="term" value="C:cell division site"/>
    <property type="evidence" value="ECO:0007669"/>
    <property type="project" value="TreeGrafter"/>
</dbReference>
<keyword evidence="4 6" id="KW-1133">Transmembrane helix</keyword>
<dbReference type="Proteomes" id="UP000260649">
    <property type="component" value="Unassembled WGS sequence"/>
</dbReference>
<feature type="transmembrane region" description="Helical" evidence="6">
    <location>
        <begin position="296"/>
        <end position="319"/>
    </location>
</feature>
<dbReference type="InterPro" id="IPR001182">
    <property type="entry name" value="FtsW/RodA"/>
</dbReference>
<dbReference type="PANTHER" id="PTHR30474">
    <property type="entry name" value="CELL CYCLE PROTEIN"/>
    <property type="match status" value="1"/>
</dbReference>
<keyword evidence="8" id="KW-1185">Reference proteome</keyword>
<dbReference type="EMBL" id="QQRQ01000015">
    <property type="protein sequence ID" value="RFT06173.1"/>
    <property type="molecule type" value="Genomic_DNA"/>
</dbReference>
<dbReference type="GO" id="GO:0005886">
    <property type="term" value="C:plasma membrane"/>
    <property type="evidence" value="ECO:0007669"/>
    <property type="project" value="TreeGrafter"/>
</dbReference>
<dbReference type="GO" id="GO:0008360">
    <property type="term" value="P:regulation of cell shape"/>
    <property type="evidence" value="ECO:0007669"/>
    <property type="project" value="UniProtKB-KW"/>
</dbReference>
<evidence type="ECO:0000256" key="2">
    <source>
        <dbReference type="ARBA" id="ARBA00022692"/>
    </source>
</evidence>
<evidence type="ECO:0000313" key="7">
    <source>
        <dbReference type="EMBL" id="RFT06173.1"/>
    </source>
</evidence>
<reference evidence="7 8" key="1">
    <citation type="submission" date="2018-07" db="EMBL/GenBank/DDBJ databases">
        <title>GABA Modulating Bacteria of the Human Gut Microbiota.</title>
        <authorList>
            <person name="Strandwitz P."/>
            <person name="Kim K.H."/>
            <person name="Terekhova D."/>
            <person name="Liu J.K."/>
            <person name="Sharma A."/>
            <person name="Levering J."/>
            <person name="Mcdonald D."/>
            <person name="Dietrich D."/>
            <person name="Ramadhar T.R."/>
            <person name="Lekbua A."/>
            <person name="Mroue N."/>
            <person name="Liston C."/>
            <person name="Stewart E.J."/>
            <person name="Dubin M.J."/>
            <person name="Zengler K."/>
            <person name="Knight R."/>
            <person name="Gilbert J.A."/>
            <person name="Clardy J."/>
            <person name="Lewis K."/>
        </authorList>
    </citation>
    <scope>NUCLEOTIDE SEQUENCE [LARGE SCALE GENOMIC DNA]</scope>
    <source>
        <strain evidence="7 8">KLE1738</strain>
    </source>
</reference>
<evidence type="ECO:0000256" key="1">
    <source>
        <dbReference type="ARBA" id="ARBA00004141"/>
    </source>
</evidence>
<comment type="subcellular location">
    <subcellularLocation>
        <location evidence="1">Membrane</location>
        <topology evidence="1">Multi-pass membrane protein</topology>
    </subcellularLocation>
</comment>
<name>A0A3E2B2A5_9FIRM</name>
<keyword evidence="7" id="KW-0132">Cell division</keyword>
<dbReference type="GO" id="GO:0051301">
    <property type="term" value="P:cell division"/>
    <property type="evidence" value="ECO:0007669"/>
    <property type="project" value="UniProtKB-KW"/>
</dbReference>
<dbReference type="AlphaFoldDB" id="A0A3E2B2A5"/>
<evidence type="ECO:0000256" key="3">
    <source>
        <dbReference type="ARBA" id="ARBA00022960"/>
    </source>
</evidence>
<evidence type="ECO:0000256" key="4">
    <source>
        <dbReference type="ARBA" id="ARBA00022989"/>
    </source>
</evidence>
<evidence type="ECO:0000256" key="5">
    <source>
        <dbReference type="ARBA" id="ARBA00023136"/>
    </source>
</evidence>
<feature type="transmembrane region" description="Helical" evidence="6">
    <location>
        <begin position="182"/>
        <end position="199"/>
    </location>
</feature>
<keyword evidence="7" id="KW-0131">Cell cycle</keyword>
<feature type="transmembrane region" description="Helical" evidence="6">
    <location>
        <begin position="32"/>
        <end position="53"/>
    </location>
</feature>
<feature type="transmembrane region" description="Helical" evidence="6">
    <location>
        <begin position="90"/>
        <end position="109"/>
    </location>
</feature>
<keyword evidence="2 6" id="KW-0812">Transmembrane</keyword>
<feature type="transmembrane region" description="Helical" evidence="6">
    <location>
        <begin position="362"/>
        <end position="381"/>
    </location>
</feature>
<dbReference type="PANTHER" id="PTHR30474:SF14">
    <property type="entry name" value="CELL CYCLE PROTEIN"/>
    <property type="match status" value="1"/>
</dbReference>
<feature type="transmembrane region" description="Helical" evidence="6">
    <location>
        <begin position="326"/>
        <end position="356"/>
    </location>
</feature>
<protein>
    <submittedName>
        <fullName evidence="7">Cell division protein FtsW</fullName>
    </submittedName>
</protein>
<organism evidence="7 8">
    <name type="scientific">Evtepia gabavorous</name>
    <dbReference type="NCBI Taxonomy" id="2211183"/>
    <lineage>
        <taxon>Bacteria</taxon>
        <taxon>Bacillati</taxon>
        <taxon>Bacillota</taxon>
        <taxon>Clostridia</taxon>
        <taxon>Eubacteriales</taxon>
        <taxon>Evtepia</taxon>
    </lineage>
</organism>
<keyword evidence="3" id="KW-0133">Cell shape</keyword>
<proteinExistence type="predicted"/>
<dbReference type="GO" id="GO:0015648">
    <property type="term" value="F:lipid-linked peptidoglycan transporter activity"/>
    <property type="evidence" value="ECO:0007669"/>
    <property type="project" value="TreeGrafter"/>
</dbReference>
<dbReference type="Pfam" id="PF01098">
    <property type="entry name" value="FTSW_RODA_SPOVE"/>
    <property type="match status" value="1"/>
</dbReference>
<accession>A0A3E2B2A5</accession>
<comment type="caution">
    <text evidence="7">The sequence shown here is derived from an EMBL/GenBank/DDBJ whole genome shotgun (WGS) entry which is preliminary data.</text>
</comment>
<feature type="transmembrane region" description="Helical" evidence="6">
    <location>
        <begin position="65"/>
        <end position="83"/>
    </location>
</feature>